<gene>
    <name evidence="1" type="ORF">CK203_022701</name>
</gene>
<protein>
    <submittedName>
        <fullName evidence="1">Uncharacterized protein</fullName>
    </submittedName>
</protein>
<comment type="caution">
    <text evidence="1">The sequence shown here is derived from an EMBL/GenBank/DDBJ whole genome shotgun (WGS) entry which is preliminary data.</text>
</comment>
<name>A0A438JEC3_VITVI</name>
<evidence type="ECO:0000313" key="1">
    <source>
        <dbReference type="EMBL" id="RVX07299.1"/>
    </source>
</evidence>
<organism evidence="1 2">
    <name type="scientific">Vitis vinifera</name>
    <name type="common">Grape</name>
    <dbReference type="NCBI Taxonomy" id="29760"/>
    <lineage>
        <taxon>Eukaryota</taxon>
        <taxon>Viridiplantae</taxon>
        <taxon>Streptophyta</taxon>
        <taxon>Embryophyta</taxon>
        <taxon>Tracheophyta</taxon>
        <taxon>Spermatophyta</taxon>
        <taxon>Magnoliopsida</taxon>
        <taxon>eudicotyledons</taxon>
        <taxon>Gunneridae</taxon>
        <taxon>Pentapetalae</taxon>
        <taxon>rosids</taxon>
        <taxon>Vitales</taxon>
        <taxon>Vitaceae</taxon>
        <taxon>Viteae</taxon>
        <taxon>Vitis</taxon>
    </lineage>
</organism>
<evidence type="ECO:0000313" key="2">
    <source>
        <dbReference type="Proteomes" id="UP000288805"/>
    </source>
</evidence>
<dbReference type="AlphaFoldDB" id="A0A438JEC3"/>
<accession>A0A438JEC3</accession>
<proteinExistence type="predicted"/>
<sequence length="110" mass="11968">MIVRAFKHILQAIIVVVVNPEKLAMSIAAALNLMLGVPGNRELNQSCNAHPLVWRWLEALAKLVSVCGPLPLNDSKSLQPSCCSFVSYGGLQSGPLRVHFVLVFMESSLL</sequence>
<dbReference type="EMBL" id="QGNW01000046">
    <property type="protein sequence ID" value="RVX07299.1"/>
    <property type="molecule type" value="Genomic_DNA"/>
</dbReference>
<dbReference type="Proteomes" id="UP000288805">
    <property type="component" value="Unassembled WGS sequence"/>
</dbReference>
<reference evidence="1 2" key="1">
    <citation type="journal article" date="2018" name="PLoS Genet.">
        <title>Population sequencing reveals clonal diversity and ancestral inbreeding in the grapevine cultivar Chardonnay.</title>
        <authorList>
            <person name="Roach M.J."/>
            <person name="Johnson D.L."/>
            <person name="Bohlmann J."/>
            <person name="van Vuuren H.J."/>
            <person name="Jones S.J."/>
            <person name="Pretorius I.S."/>
            <person name="Schmidt S.A."/>
            <person name="Borneman A.R."/>
        </authorList>
    </citation>
    <scope>NUCLEOTIDE SEQUENCE [LARGE SCALE GENOMIC DNA]</scope>
    <source>
        <strain evidence="2">cv. Chardonnay</strain>
        <tissue evidence="1">Leaf</tissue>
    </source>
</reference>